<keyword evidence="3" id="KW-0732">Signal</keyword>
<dbReference type="AlphaFoldDB" id="A0A6A4M1F1"/>
<evidence type="ECO:0000313" key="8">
    <source>
        <dbReference type="EMBL" id="KAE9464170.1"/>
    </source>
</evidence>
<dbReference type="SUPFAM" id="SSF52058">
    <property type="entry name" value="L domain-like"/>
    <property type="match status" value="1"/>
</dbReference>
<dbReference type="InterPro" id="IPR032675">
    <property type="entry name" value="LRR_dom_sf"/>
</dbReference>
<evidence type="ECO:0000256" key="6">
    <source>
        <dbReference type="ARBA" id="ARBA00023180"/>
    </source>
</evidence>
<dbReference type="PANTHER" id="PTHR48063:SF112">
    <property type="entry name" value="RECEPTOR LIKE PROTEIN 30-LIKE"/>
    <property type="match status" value="1"/>
</dbReference>
<dbReference type="Gene3D" id="3.80.10.10">
    <property type="entry name" value="Ribonuclease Inhibitor"/>
    <property type="match status" value="1"/>
</dbReference>
<comment type="subcellular location">
    <subcellularLocation>
        <location evidence="1">Membrane</location>
        <topology evidence="1">Single-pass type I membrane protein</topology>
    </subcellularLocation>
</comment>
<reference evidence="8" key="1">
    <citation type="journal article" date="2019" name="Genome Biol. Evol.">
        <title>The Rhododendron genome and chromosomal organization provide insight into shared whole-genome duplications across the heath family (Ericaceae).</title>
        <authorList>
            <person name="Soza V.L."/>
            <person name="Lindsley D."/>
            <person name="Waalkes A."/>
            <person name="Ramage E."/>
            <person name="Patwardhan R.P."/>
            <person name="Burton J.N."/>
            <person name="Adey A."/>
            <person name="Kumar A."/>
            <person name="Qiu R."/>
            <person name="Shendure J."/>
            <person name="Hall B."/>
        </authorList>
    </citation>
    <scope>NUCLEOTIDE SEQUENCE</scope>
    <source>
        <strain evidence="8">RSF 1966-606</strain>
    </source>
</reference>
<dbReference type="GO" id="GO:0016020">
    <property type="term" value="C:membrane"/>
    <property type="evidence" value="ECO:0007669"/>
    <property type="project" value="UniProtKB-SubCell"/>
</dbReference>
<evidence type="ECO:0000256" key="4">
    <source>
        <dbReference type="ARBA" id="ARBA00022989"/>
    </source>
</evidence>
<dbReference type="InterPro" id="IPR001611">
    <property type="entry name" value="Leu-rich_rpt"/>
</dbReference>
<evidence type="ECO:0000256" key="3">
    <source>
        <dbReference type="ARBA" id="ARBA00022729"/>
    </source>
</evidence>
<feature type="non-terminal residue" evidence="8">
    <location>
        <position position="1"/>
    </location>
</feature>
<gene>
    <name evidence="8" type="ORF">C3L33_03922</name>
</gene>
<sequence length="159" mass="17828">MELLESLDLSRNQLSGELPQSMSDLTFLNHLNVSYNNLSGQIPTGNQLQTLPSSSYLGNSELCGYPLPRKCRGDEKAQPPTAMGHREEHEEDDSEKVWFYAAIMSGYATGLWGFVGVLLLKKSWRHAYFQFVVMVKDEVLLVIALGVARLKNYINQFGG</sequence>
<keyword evidence="2 7" id="KW-0812">Transmembrane</keyword>
<keyword evidence="4 7" id="KW-1133">Transmembrane helix</keyword>
<comment type="caution">
    <text evidence="8">The sequence shown here is derived from an EMBL/GenBank/DDBJ whole genome shotgun (WGS) entry which is preliminary data.</text>
</comment>
<dbReference type="PRINTS" id="PR00019">
    <property type="entry name" value="LEURICHRPT"/>
</dbReference>
<keyword evidence="6" id="KW-0325">Glycoprotein</keyword>
<dbReference type="Pfam" id="PF00560">
    <property type="entry name" value="LRR_1"/>
    <property type="match status" value="2"/>
</dbReference>
<dbReference type="EMBL" id="QEFC01000395">
    <property type="protein sequence ID" value="KAE9464170.1"/>
    <property type="molecule type" value="Genomic_DNA"/>
</dbReference>
<evidence type="ECO:0000256" key="2">
    <source>
        <dbReference type="ARBA" id="ARBA00022692"/>
    </source>
</evidence>
<accession>A0A6A4M1F1</accession>
<protein>
    <recommendedName>
        <fullName evidence="9">Leucine-rich repeat-containing N-terminal plant-type domain-containing protein</fullName>
    </recommendedName>
</protein>
<evidence type="ECO:0008006" key="9">
    <source>
        <dbReference type="Google" id="ProtNLM"/>
    </source>
</evidence>
<evidence type="ECO:0000256" key="7">
    <source>
        <dbReference type="SAM" id="Phobius"/>
    </source>
</evidence>
<dbReference type="PANTHER" id="PTHR48063">
    <property type="entry name" value="LRR RECEPTOR-LIKE KINASE"/>
    <property type="match status" value="1"/>
</dbReference>
<proteinExistence type="predicted"/>
<organism evidence="8">
    <name type="scientific">Rhododendron williamsianum</name>
    <dbReference type="NCBI Taxonomy" id="262921"/>
    <lineage>
        <taxon>Eukaryota</taxon>
        <taxon>Viridiplantae</taxon>
        <taxon>Streptophyta</taxon>
        <taxon>Embryophyta</taxon>
        <taxon>Tracheophyta</taxon>
        <taxon>Spermatophyta</taxon>
        <taxon>Magnoliopsida</taxon>
        <taxon>eudicotyledons</taxon>
        <taxon>Gunneridae</taxon>
        <taxon>Pentapetalae</taxon>
        <taxon>asterids</taxon>
        <taxon>Ericales</taxon>
        <taxon>Ericaceae</taxon>
        <taxon>Ericoideae</taxon>
        <taxon>Rhodoreae</taxon>
        <taxon>Rhododendron</taxon>
    </lineage>
</organism>
<name>A0A6A4M1F1_9ERIC</name>
<dbReference type="InterPro" id="IPR046956">
    <property type="entry name" value="RLP23-like"/>
</dbReference>
<evidence type="ECO:0000256" key="5">
    <source>
        <dbReference type="ARBA" id="ARBA00023136"/>
    </source>
</evidence>
<evidence type="ECO:0000256" key="1">
    <source>
        <dbReference type="ARBA" id="ARBA00004479"/>
    </source>
</evidence>
<feature type="transmembrane region" description="Helical" evidence="7">
    <location>
        <begin position="97"/>
        <end position="120"/>
    </location>
</feature>
<keyword evidence="5 7" id="KW-0472">Membrane</keyword>
<dbReference type="OrthoDB" id="1060944at2759"/>